<evidence type="ECO:0000256" key="12">
    <source>
        <dbReference type="ARBA" id="ARBA00023209"/>
    </source>
</evidence>
<dbReference type="EMBL" id="CAADFO010000106">
    <property type="protein sequence ID" value="VFK32263.1"/>
    <property type="molecule type" value="Genomic_DNA"/>
</dbReference>
<evidence type="ECO:0000256" key="9">
    <source>
        <dbReference type="ARBA" id="ARBA00022989"/>
    </source>
</evidence>
<organism evidence="18">
    <name type="scientific">Candidatus Kentrum sp. MB</name>
    <dbReference type="NCBI Taxonomy" id="2138164"/>
    <lineage>
        <taxon>Bacteria</taxon>
        <taxon>Pseudomonadati</taxon>
        <taxon>Pseudomonadota</taxon>
        <taxon>Gammaproteobacteria</taxon>
        <taxon>Candidatus Kentrum</taxon>
    </lineage>
</organism>
<evidence type="ECO:0000256" key="6">
    <source>
        <dbReference type="ARBA" id="ARBA00022516"/>
    </source>
</evidence>
<feature type="transmembrane region" description="Helical" evidence="16">
    <location>
        <begin position="217"/>
        <end position="236"/>
    </location>
</feature>
<dbReference type="AlphaFoldDB" id="A0A450Y118"/>
<reference evidence="18" key="1">
    <citation type="submission" date="2019-02" db="EMBL/GenBank/DDBJ databases">
        <authorList>
            <person name="Gruber-Vodicka R. H."/>
            <person name="Seah K. B. B."/>
        </authorList>
    </citation>
    <scope>NUCLEOTIDE SEQUENCE</scope>
    <source>
        <strain evidence="17">BECK_BZ197</strain>
        <strain evidence="18">BECK_BZ199</strain>
    </source>
</reference>
<sequence length="256" mass="27562">MLNRSSTPKRRRGIFLLPNLLTTAALFAGFYAIVAAMSQRFEAAAVAIFVAIILDGLDGRVARITNTESAFGAAYDSLSDMVAFGLAPALVAYEWSLISLGKLGWLVAFVFTAGAALRLARFTVQVEVADKRYFQGLPSPTGAALLGFLVWLGVDYGISGQDAAMFVSLGAILTGILMVSNIRYHSLKEFDPKGKVPFISALAIVLVFVMISIDPPLVLFSCSLLYAASGPVLTLFQIRKRREARKSAVDILSKKS</sequence>
<evidence type="ECO:0000256" key="3">
    <source>
        <dbReference type="ARBA" id="ARBA00010441"/>
    </source>
</evidence>
<dbReference type="GO" id="GO:0016020">
    <property type="term" value="C:membrane"/>
    <property type="evidence" value="ECO:0007669"/>
    <property type="project" value="InterPro"/>
</dbReference>
<comment type="catalytic activity">
    <reaction evidence="1">
        <text>a CDP-1,2-diacyl-sn-glycerol + L-serine = a 1,2-diacyl-sn-glycero-3-phospho-L-serine + CMP + H(+)</text>
        <dbReference type="Rhea" id="RHEA:16913"/>
        <dbReference type="ChEBI" id="CHEBI:15378"/>
        <dbReference type="ChEBI" id="CHEBI:33384"/>
        <dbReference type="ChEBI" id="CHEBI:57262"/>
        <dbReference type="ChEBI" id="CHEBI:58332"/>
        <dbReference type="ChEBI" id="CHEBI:60377"/>
        <dbReference type="EC" id="2.7.8.8"/>
    </reaction>
</comment>
<dbReference type="InterPro" id="IPR048254">
    <property type="entry name" value="CDP_ALCOHOL_P_TRANSF_CS"/>
</dbReference>
<dbReference type="PANTHER" id="PTHR14269">
    <property type="entry name" value="CDP-DIACYLGLYCEROL--GLYCEROL-3-PHOSPHATE 3-PHOSPHATIDYLTRANSFERASE-RELATED"/>
    <property type="match status" value="1"/>
</dbReference>
<comment type="subcellular location">
    <subcellularLocation>
        <location evidence="2">Endomembrane system</location>
        <topology evidence="2">Multi-pass membrane protein</topology>
    </subcellularLocation>
</comment>
<dbReference type="InterPro" id="IPR004533">
    <property type="entry name" value="CDP-diaglyc--ser_O-PTrfase"/>
</dbReference>
<evidence type="ECO:0000256" key="5">
    <source>
        <dbReference type="ARBA" id="ARBA00017171"/>
    </source>
</evidence>
<feature type="transmembrane region" description="Helical" evidence="16">
    <location>
        <begin position="132"/>
        <end position="151"/>
    </location>
</feature>
<feature type="transmembrane region" description="Helical" evidence="16">
    <location>
        <begin position="40"/>
        <end position="57"/>
    </location>
</feature>
<gene>
    <name evidence="17" type="ORF">BECKMB1821G_GA0114241_11068</name>
    <name evidence="18" type="ORF">BECKMB1821I_GA0114274_11068</name>
</gene>
<dbReference type="Gene3D" id="1.20.120.1760">
    <property type="match status" value="1"/>
</dbReference>
<dbReference type="GO" id="GO:0008654">
    <property type="term" value="P:phospholipid biosynthetic process"/>
    <property type="evidence" value="ECO:0007669"/>
    <property type="project" value="UniProtKB-KW"/>
</dbReference>
<evidence type="ECO:0000256" key="11">
    <source>
        <dbReference type="ARBA" id="ARBA00023136"/>
    </source>
</evidence>
<dbReference type="Pfam" id="PF01066">
    <property type="entry name" value="CDP-OH_P_transf"/>
    <property type="match status" value="1"/>
</dbReference>
<feature type="transmembrane region" description="Helical" evidence="16">
    <location>
        <begin position="12"/>
        <end position="34"/>
    </location>
</feature>
<dbReference type="PROSITE" id="PS00379">
    <property type="entry name" value="CDP_ALCOHOL_P_TRANSF"/>
    <property type="match status" value="1"/>
</dbReference>
<evidence type="ECO:0000256" key="1">
    <source>
        <dbReference type="ARBA" id="ARBA00000287"/>
    </source>
</evidence>
<evidence type="ECO:0000256" key="13">
    <source>
        <dbReference type="ARBA" id="ARBA00023264"/>
    </source>
</evidence>
<keyword evidence="7 15" id="KW-0808">Transferase</keyword>
<evidence type="ECO:0000256" key="8">
    <source>
        <dbReference type="ARBA" id="ARBA00022692"/>
    </source>
</evidence>
<feature type="transmembrane region" description="Helical" evidence="16">
    <location>
        <begin position="163"/>
        <end position="182"/>
    </location>
</feature>
<dbReference type="InterPro" id="IPR043130">
    <property type="entry name" value="CDP-OH_PTrfase_TM_dom"/>
</dbReference>
<dbReference type="EMBL" id="CAADFQ010000106">
    <property type="protein sequence ID" value="VFK35234.1"/>
    <property type="molecule type" value="Genomic_DNA"/>
</dbReference>
<evidence type="ECO:0000256" key="10">
    <source>
        <dbReference type="ARBA" id="ARBA00023098"/>
    </source>
</evidence>
<keyword evidence="13" id="KW-1208">Phospholipid metabolism</keyword>
<dbReference type="InterPro" id="IPR000462">
    <property type="entry name" value="CDP-OH_P_trans"/>
</dbReference>
<name>A0A450Y118_9GAMM</name>
<keyword evidence="6" id="KW-0444">Lipid biosynthesis</keyword>
<feature type="transmembrane region" description="Helical" evidence="16">
    <location>
        <begin position="78"/>
        <end position="97"/>
    </location>
</feature>
<accession>A0A450Y118</accession>
<proteinExistence type="inferred from homology"/>
<feature type="transmembrane region" description="Helical" evidence="16">
    <location>
        <begin position="194"/>
        <end position="211"/>
    </location>
</feature>
<evidence type="ECO:0000256" key="4">
    <source>
        <dbReference type="ARBA" id="ARBA00013174"/>
    </source>
</evidence>
<keyword evidence="11 16" id="KW-0472">Membrane</keyword>
<evidence type="ECO:0000256" key="14">
    <source>
        <dbReference type="ARBA" id="ARBA00032361"/>
    </source>
</evidence>
<evidence type="ECO:0000256" key="2">
    <source>
        <dbReference type="ARBA" id="ARBA00004127"/>
    </source>
</evidence>
<protein>
    <recommendedName>
        <fullName evidence="5">CDP-diacylglycerol--serine O-phosphatidyltransferase</fullName>
        <ecNumber evidence="4">2.7.8.8</ecNumber>
    </recommendedName>
    <alternativeName>
        <fullName evidence="14">Phosphatidylserine synthase</fullName>
    </alternativeName>
</protein>
<comment type="similarity">
    <text evidence="3 15">Belongs to the CDP-alcohol phosphatidyltransferase class-I family.</text>
</comment>
<feature type="transmembrane region" description="Helical" evidence="16">
    <location>
        <begin position="103"/>
        <end position="120"/>
    </location>
</feature>
<keyword evidence="8 16" id="KW-0812">Transmembrane</keyword>
<dbReference type="NCBIfam" id="TIGR00473">
    <property type="entry name" value="pssA"/>
    <property type="match status" value="1"/>
</dbReference>
<evidence type="ECO:0000256" key="15">
    <source>
        <dbReference type="RuleBase" id="RU003750"/>
    </source>
</evidence>
<keyword evidence="9 16" id="KW-1133">Transmembrane helix</keyword>
<dbReference type="PANTHER" id="PTHR14269:SF61">
    <property type="entry name" value="CDP-DIACYLGLYCEROL--SERINE O-PHOSPHATIDYLTRANSFERASE"/>
    <property type="match status" value="1"/>
</dbReference>
<dbReference type="GO" id="GO:0003882">
    <property type="term" value="F:CDP-diacylglycerol-serine O-phosphatidyltransferase activity"/>
    <property type="evidence" value="ECO:0007669"/>
    <property type="project" value="UniProtKB-EC"/>
</dbReference>
<dbReference type="EC" id="2.7.8.8" evidence="4"/>
<evidence type="ECO:0000313" key="18">
    <source>
        <dbReference type="EMBL" id="VFK35234.1"/>
    </source>
</evidence>
<keyword evidence="10" id="KW-0443">Lipid metabolism</keyword>
<keyword evidence="12" id="KW-0594">Phospholipid biosynthesis</keyword>
<dbReference type="GO" id="GO:0012505">
    <property type="term" value="C:endomembrane system"/>
    <property type="evidence" value="ECO:0007669"/>
    <property type="project" value="UniProtKB-SubCell"/>
</dbReference>
<dbReference type="InterPro" id="IPR050324">
    <property type="entry name" value="CDP-alcohol_PTase-I"/>
</dbReference>
<evidence type="ECO:0000256" key="16">
    <source>
        <dbReference type="SAM" id="Phobius"/>
    </source>
</evidence>
<evidence type="ECO:0000313" key="17">
    <source>
        <dbReference type="EMBL" id="VFK32263.1"/>
    </source>
</evidence>
<evidence type="ECO:0000256" key="7">
    <source>
        <dbReference type="ARBA" id="ARBA00022679"/>
    </source>
</evidence>